<sequence>EQVKGTNLICLDRGYNGPSLIKYLLKCGFQLLGTHKRMRSFPFVFGDVRSKIGSRSCKSLYLAKKRYGDRDLYAIAYRSSRGHVATLIASNPRAASWIFVPKNRHRSPCQFQGMN</sequence>
<organism evidence="1">
    <name type="scientific">Spongospora subterranea</name>
    <dbReference type="NCBI Taxonomy" id="70186"/>
    <lineage>
        <taxon>Eukaryota</taxon>
        <taxon>Sar</taxon>
        <taxon>Rhizaria</taxon>
        <taxon>Endomyxa</taxon>
        <taxon>Phytomyxea</taxon>
        <taxon>Plasmodiophorida</taxon>
        <taxon>Plasmodiophoridae</taxon>
        <taxon>Spongospora</taxon>
    </lineage>
</organism>
<accession>A0A0H5QY04</accession>
<dbReference type="EMBL" id="HACM01006358">
    <property type="protein sequence ID" value="CRZ06800.1"/>
    <property type="molecule type" value="Transcribed_RNA"/>
</dbReference>
<name>A0A0H5QY04_9EUKA</name>
<evidence type="ECO:0000313" key="1">
    <source>
        <dbReference type="EMBL" id="CRZ06800.1"/>
    </source>
</evidence>
<dbReference type="AlphaFoldDB" id="A0A0H5QY04"/>
<reference evidence="1" key="1">
    <citation type="submission" date="2015-04" db="EMBL/GenBank/DDBJ databases">
        <title>The genome sequence of the plant pathogenic Rhizarian Plasmodiophora brassicae reveals insights in its biotrophic life cycle and the origin of chitin synthesis.</title>
        <authorList>
            <person name="Schwelm A."/>
            <person name="Fogelqvist J."/>
            <person name="Knaust A."/>
            <person name="Julke S."/>
            <person name="Lilja T."/>
            <person name="Dhandapani V."/>
            <person name="Bonilla-Rosso G."/>
            <person name="Karlsson M."/>
            <person name="Shevchenko A."/>
            <person name="Choi S.R."/>
            <person name="Kim H.G."/>
            <person name="Park J.Y."/>
            <person name="Lim Y.P."/>
            <person name="Ludwig-Muller J."/>
            <person name="Dixelius C."/>
        </authorList>
    </citation>
    <scope>NUCLEOTIDE SEQUENCE</scope>
    <source>
        <tissue evidence="1">Potato root galls</tissue>
    </source>
</reference>
<protein>
    <recommendedName>
        <fullName evidence="2">Transposase IS4-like domain-containing protein</fullName>
    </recommendedName>
</protein>
<feature type="non-terminal residue" evidence="1">
    <location>
        <position position="1"/>
    </location>
</feature>
<evidence type="ECO:0008006" key="2">
    <source>
        <dbReference type="Google" id="ProtNLM"/>
    </source>
</evidence>
<proteinExistence type="predicted"/>